<gene>
    <name evidence="1" type="ORF">RNAN_0407</name>
</gene>
<sequence>MLNNLPASKNRCHHWANFKHNTASQRIAEADTVRLAPRLALRDAEQLAISFDLKIFCQIAPVLL</sequence>
<comment type="caution">
    <text evidence="1">The sequence shown here is derived from an EMBL/GenBank/DDBJ whole genome shotgun (WGS) entry which is preliminary data.</text>
</comment>
<reference evidence="1 2" key="1">
    <citation type="journal article" date="2012" name="J. Bacteriol.">
        <title>Genome Sequence of the Protease-Producing Bacterium Rheinheimera nanhaiensis E407-8T, Isolated from Deep-Sea Sediment of the South China Sea.</title>
        <authorList>
            <person name="Zhang X.-Y."/>
            <person name="Zhang Y.-J."/>
            <person name="Qin Q.-L."/>
            <person name="Xie B.-B."/>
            <person name="Chen X.-L."/>
            <person name="Zhou B.-C."/>
            <person name="Zhang Y.-Z."/>
        </authorList>
    </citation>
    <scope>NUCLEOTIDE SEQUENCE [LARGE SCALE GENOMIC DNA]</scope>
    <source>
        <strain evidence="1 2">E407-8</strain>
    </source>
</reference>
<protein>
    <submittedName>
        <fullName evidence="1">Uncharacterized protein</fullName>
    </submittedName>
</protein>
<organism evidence="1 2">
    <name type="scientific">Rheinheimera nanhaiensis E407-8</name>
    <dbReference type="NCBI Taxonomy" id="562729"/>
    <lineage>
        <taxon>Bacteria</taxon>
        <taxon>Pseudomonadati</taxon>
        <taxon>Pseudomonadota</taxon>
        <taxon>Gammaproteobacteria</taxon>
        <taxon>Chromatiales</taxon>
        <taxon>Chromatiaceae</taxon>
        <taxon>Rheinheimera</taxon>
    </lineage>
</organism>
<accession>I1DTR1</accession>
<evidence type="ECO:0000313" key="1">
    <source>
        <dbReference type="EMBL" id="GAB57439.1"/>
    </source>
</evidence>
<name>I1DTR1_9GAMM</name>
<evidence type="ECO:0000313" key="2">
    <source>
        <dbReference type="Proteomes" id="UP000004374"/>
    </source>
</evidence>
<dbReference type="AlphaFoldDB" id="I1DTR1"/>
<dbReference type="Proteomes" id="UP000004374">
    <property type="component" value="Unassembled WGS sequence"/>
</dbReference>
<keyword evidence="2" id="KW-1185">Reference proteome</keyword>
<dbReference type="EMBL" id="BAFK01000002">
    <property type="protein sequence ID" value="GAB57439.1"/>
    <property type="molecule type" value="Genomic_DNA"/>
</dbReference>
<proteinExistence type="predicted"/>